<dbReference type="GO" id="GO:0004674">
    <property type="term" value="F:protein serine/threonine kinase activity"/>
    <property type="evidence" value="ECO:0007669"/>
    <property type="project" value="UniProtKB-EC"/>
</dbReference>
<evidence type="ECO:0000256" key="1">
    <source>
        <dbReference type="SAM" id="SignalP"/>
    </source>
</evidence>
<reference evidence="3 4" key="1">
    <citation type="submission" date="2019-08" db="EMBL/GenBank/DDBJ databases">
        <title>Deep-cultivation of Planctomycetes and their phenomic and genomic characterization uncovers novel biology.</title>
        <authorList>
            <person name="Wiegand S."/>
            <person name="Jogler M."/>
            <person name="Boedeker C."/>
            <person name="Pinto D."/>
            <person name="Vollmers J."/>
            <person name="Rivas-Marin E."/>
            <person name="Kohn T."/>
            <person name="Peeters S.H."/>
            <person name="Heuer A."/>
            <person name="Rast P."/>
            <person name="Oberbeckmann S."/>
            <person name="Bunk B."/>
            <person name="Jeske O."/>
            <person name="Meyerdierks A."/>
            <person name="Storesund J.E."/>
            <person name="Kallscheuer N."/>
            <person name="Luecker S."/>
            <person name="Lage O.M."/>
            <person name="Pohl T."/>
            <person name="Merkel B.J."/>
            <person name="Hornburger P."/>
            <person name="Mueller R.-W."/>
            <person name="Bruemmer F."/>
            <person name="Labrenz M."/>
            <person name="Spormann A.M."/>
            <person name="Op den Camp H."/>
            <person name="Overmann J."/>
            <person name="Amann R."/>
            <person name="Jetten M.S.M."/>
            <person name="Mascher T."/>
            <person name="Medema M.H."/>
            <person name="Devos D.P."/>
            <person name="Kaster A.-K."/>
            <person name="Ovreas L."/>
            <person name="Rohde M."/>
            <person name="Galperin M.Y."/>
            <person name="Jogler C."/>
        </authorList>
    </citation>
    <scope>NUCLEOTIDE SEQUENCE [LARGE SCALE GENOMIC DNA]</scope>
    <source>
        <strain evidence="3 4">UC8</strain>
    </source>
</reference>
<sequence precursor="true">MNIPKLALLCVAALLAPLAVSLAVSRASADDAAQPSQANSLGMQFVQIPAGEYMRGFDNRDGRDHRFHLAHRYSTSQSFRTESPPHRVAISRSFEIGVSEVTVGQFREFVEATGYETDAERGGGALGCFPDEKDYVDRFHKSEEITWKSPGFPQSDRHPVVAVSWHDAQAFCQWLSDKESAKYRLPTEAEWEYACRGGTSTWYSWGEDPDEAYQHGNVADAALEAAQPGTTRYQRAVKLETGQGDGVAFTAAVGRYRANAWGLHDMHGNVWEWCSDRWSAGLYERYFDDVPRQKRDEVLVRDPHFTEQTDQHEYGDWRVIRGGAWTCAPAAVRCSIRTYAEAADATVYTGFRIVRDTPRP</sequence>
<gene>
    <name evidence="3" type="primary">pkn1_4</name>
    <name evidence="3" type="ORF">UC8_57600</name>
</gene>
<dbReference type="EMBL" id="CP042914">
    <property type="protein sequence ID" value="QEG43706.1"/>
    <property type="molecule type" value="Genomic_DNA"/>
</dbReference>
<name>A0A5B9R2P8_9BACT</name>
<dbReference type="InterPro" id="IPR005532">
    <property type="entry name" value="SUMF_dom"/>
</dbReference>
<feature type="chain" id="PRO_5022880998" evidence="1">
    <location>
        <begin position="30"/>
        <end position="360"/>
    </location>
</feature>
<dbReference type="PANTHER" id="PTHR23150">
    <property type="entry name" value="SULFATASE MODIFYING FACTOR 1, 2"/>
    <property type="match status" value="1"/>
</dbReference>
<keyword evidence="1" id="KW-0732">Signal</keyword>
<dbReference type="AlphaFoldDB" id="A0A5B9R2P8"/>
<protein>
    <submittedName>
        <fullName evidence="3">Serine/threonine-protein kinase pkn1</fullName>
        <ecNumber evidence="3">2.7.11.1</ecNumber>
    </submittedName>
</protein>
<evidence type="ECO:0000259" key="2">
    <source>
        <dbReference type="Pfam" id="PF03781"/>
    </source>
</evidence>
<dbReference type="KEGG" id="rul:UC8_57600"/>
<dbReference type="InterPro" id="IPR042095">
    <property type="entry name" value="SUMF_sf"/>
</dbReference>
<dbReference type="Pfam" id="PF03781">
    <property type="entry name" value="FGE-sulfatase"/>
    <property type="match status" value="1"/>
</dbReference>
<keyword evidence="3" id="KW-0418">Kinase</keyword>
<proteinExistence type="predicted"/>
<feature type="signal peptide" evidence="1">
    <location>
        <begin position="1"/>
        <end position="29"/>
    </location>
</feature>
<organism evidence="3 4">
    <name type="scientific">Roseimaritima ulvae</name>
    <dbReference type="NCBI Taxonomy" id="980254"/>
    <lineage>
        <taxon>Bacteria</taxon>
        <taxon>Pseudomonadati</taxon>
        <taxon>Planctomycetota</taxon>
        <taxon>Planctomycetia</taxon>
        <taxon>Pirellulales</taxon>
        <taxon>Pirellulaceae</taxon>
        <taxon>Roseimaritima</taxon>
    </lineage>
</organism>
<dbReference type="EC" id="2.7.11.1" evidence="3"/>
<evidence type="ECO:0000313" key="3">
    <source>
        <dbReference type="EMBL" id="QEG43706.1"/>
    </source>
</evidence>
<dbReference type="RefSeq" id="WP_068140887.1">
    <property type="nucleotide sequence ID" value="NZ_CP042914.1"/>
</dbReference>
<dbReference type="OrthoDB" id="9812426at2"/>
<dbReference type="InterPro" id="IPR016187">
    <property type="entry name" value="CTDL_fold"/>
</dbReference>
<dbReference type="SUPFAM" id="SSF56436">
    <property type="entry name" value="C-type lectin-like"/>
    <property type="match status" value="1"/>
</dbReference>
<dbReference type="InterPro" id="IPR051043">
    <property type="entry name" value="Sulfatase_Mod_Factor_Kinase"/>
</dbReference>
<keyword evidence="4" id="KW-1185">Reference proteome</keyword>
<dbReference type="Proteomes" id="UP000325286">
    <property type="component" value="Chromosome"/>
</dbReference>
<dbReference type="Gene3D" id="3.90.1580.10">
    <property type="entry name" value="paralog of FGE (formylglycine-generating enzyme)"/>
    <property type="match status" value="1"/>
</dbReference>
<dbReference type="PANTHER" id="PTHR23150:SF19">
    <property type="entry name" value="FORMYLGLYCINE-GENERATING ENZYME"/>
    <property type="match status" value="1"/>
</dbReference>
<dbReference type="GO" id="GO:0120147">
    <property type="term" value="F:formylglycine-generating oxidase activity"/>
    <property type="evidence" value="ECO:0007669"/>
    <property type="project" value="TreeGrafter"/>
</dbReference>
<accession>A0A5B9R2P8</accession>
<keyword evidence="3" id="KW-0808">Transferase</keyword>
<feature type="domain" description="Sulfatase-modifying factor enzyme-like" evidence="2">
    <location>
        <begin position="44"/>
        <end position="355"/>
    </location>
</feature>
<evidence type="ECO:0000313" key="4">
    <source>
        <dbReference type="Proteomes" id="UP000325286"/>
    </source>
</evidence>